<dbReference type="EMBL" id="JZWS03000002">
    <property type="protein sequence ID" value="MEW9491061.1"/>
    <property type="molecule type" value="Genomic_DNA"/>
</dbReference>
<evidence type="ECO:0000313" key="2">
    <source>
        <dbReference type="Proteomes" id="UP000053480"/>
    </source>
</evidence>
<protein>
    <submittedName>
        <fullName evidence="1">Phenylalanine--tRNA ligase beta subunit-related protein</fullName>
    </submittedName>
</protein>
<evidence type="ECO:0000313" key="1">
    <source>
        <dbReference type="EMBL" id="MEW9491061.1"/>
    </source>
</evidence>
<proteinExistence type="predicted"/>
<keyword evidence="1" id="KW-0436">Ligase</keyword>
<accession>A0ACC6TMF8</accession>
<gene>
    <name evidence="1" type="ORF">TQ35_0002520</name>
</gene>
<reference evidence="1" key="1">
    <citation type="submission" date="2024-07" db="EMBL/GenBank/DDBJ databases">
        <title>Metagenome and Metagenome-Assembled Genomes of Archaea from a hot spring from the geothermal field of Los Azufres, Mexico.</title>
        <authorList>
            <person name="Marin-Paredes R."/>
            <person name="Martinez-Romero E."/>
            <person name="Servin-Garciduenas L.E."/>
        </authorList>
    </citation>
    <scope>NUCLEOTIDE SEQUENCE</scope>
    <source>
        <strain evidence="1">AZ1-454</strain>
    </source>
</reference>
<sequence>MRVTVSKECKDMGIFIAYTEVLGLRNGQGNLEEEIRRIEEEFSGQDPDSLKNDPVVRAYRDFYWRIGVDPTKVRPSGEALRRRIARNGKLPRINDIVDAGNIASAKTLVPIGIYDLAKIMGEPSLVISKGDEEFLGIGKKSPEKVEKGIPILVDGEGRVMHIYPHRDSILTSVDLNTKDVLVIGAGVPNVRNELVAEAVQITSNLLSKIGGKIAHEVVIT</sequence>
<name>A0ACC6TMF8_9CREN</name>
<comment type="caution">
    <text evidence="1">The sequence shown here is derived from an EMBL/GenBank/DDBJ whole genome shotgun (WGS) entry which is preliminary data.</text>
</comment>
<organism evidence="1 2">
    <name type="scientific">Candidatus Aramenus sulfurataquae</name>
    <dbReference type="NCBI Taxonomy" id="1326980"/>
    <lineage>
        <taxon>Archaea</taxon>
        <taxon>Thermoproteota</taxon>
        <taxon>Thermoprotei</taxon>
        <taxon>Sulfolobales</taxon>
        <taxon>Sulfolobaceae</taxon>
        <taxon>Candidatus Aramenus</taxon>
    </lineage>
</organism>
<dbReference type="Proteomes" id="UP000053480">
    <property type="component" value="Unassembled WGS sequence"/>
</dbReference>